<evidence type="ECO:0000256" key="3">
    <source>
        <dbReference type="ARBA" id="ARBA00022679"/>
    </source>
</evidence>
<dbReference type="InterPro" id="IPR000477">
    <property type="entry name" value="RT_dom"/>
</dbReference>
<protein>
    <recommendedName>
        <fullName evidence="9">Gypsy retrotransposon integrase-like protein 1</fullName>
        <ecNumber evidence="2">3.1.26.4</ecNumber>
    </recommendedName>
</protein>
<dbReference type="GO" id="GO:0004523">
    <property type="term" value="F:RNA-DNA hybrid ribonuclease activity"/>
    <property type="evidence" value="ECO:0007669"/>
    <property type="project" value="UniProtKB-EC"/>
</dbReference>
<evidence type="ECO:0000256" key="1">
    <source>
        <dbReference type="ARBA" id="ARBA00010879"/>
    </source>
</evidence>
<dbReference type="FunFam" id="3.30.420.10:FF:000032">
    <property type="entry name" value="Retrovirus-related Pol polyprotein from transposon 297-like Protein"/>
    <property type="match status" value="1"/>
</dbReference>
<dbReference type="FunFam" id="1.10.340.70:FF:000001">
    <property type="entry name" value="Retrovirus-related Pol polyprotein from transposon gypsy-like Protein"/>
    <property type="match status" value="1"/>
</dbReference>
<dbReference type="InterPro" id="IPR012337">
    <property type="entry name" value="RNaseH-like_sf"/>
</dbReference>
<dbReference type="PANTHER" id="PTHR37984">
    <property type="entry name" value="PROTEIN CBG26694"/>
    <property type="match status" value="1"/>
</dbReference>
<feature type="domain" description="Integrase catalytic" evidence="11">
    <location>
        <begin position="654"/>
        <end position="819"/>
    </location>
</feature>
<evidence type="ECO:0000259" key="11">
    <source>
        <dbReference type="PROSITE" id="PS50994"/>
    </source>
</evidence>
<dbReference type="GO" id="GO:0003964">
    <property type="term" value="F:RNA-directed DNA polymerase activity"/>
    <property type="evidence" value="ECO:0007669"/>
    <property type="project" value="UniProtKB-KW"/>
</dbReference>
<dbReference type="SUPFAM" id="SSF47353">
    <property type="entry name" value="Retrovirus capsid dimerization domain-like"/>
    <property type="match status" value="1"/>
</dbReference>
<dbReference type="Pfam" id="PF17921">
    <property type="entry name" value="Integrase_H2C2"/>
    <property type="match status" value="1"/>
</dbReference>
<dbReference type="Ensembl" id="ENSCCRT00000171909.1">
    <property type="protein sequence ID" value="ENSCCRP00000169722.1"/>
    <property type="gene ID" value="ENSCCRG00000075220.1"/>
</dbReference>
<dbReference type="Gene3D" id="3.30.420.10">
    <property type="entry name" value="Ribonuclease H-like superfamily/Ribonuclease H"/>
    <property type="match status" value="1"/>
</dbReference>
<reference evidence="12" key="2">
    <citation type="submission" date="2025-09" db="UniProtKB">
        <authorList>
            <consortium name="Ensembl"/>
        </authorList>
    </citation>
    <scope>IDENTIFICATION</scope>
</reference>
<sequence>MKVRLARLHYDAQERTQTRRAEIDLRLQIRKYEIEADTQVRLRQLELDAKVAREPVIRPVLAPLSAVSPVAESSHCKFDVSKHIALVPQFRESEIDSYFNAFERIAKSLHWPSKVWSLLLQSKLVGKALEVYSTLSVEESLKYDSVKSAILRAYELVPEAYRQKFRTYKKTSSQTFVEFARDKGTLFDKWCTANKATDFNLLRELVLLEEFKNCLPEKVVVYLNEQKVTSMSSAAVLADEFVLTHKNVFVPIRSENLQPIVDVPGVQFVRSKVNSPRAREDREFFYCHKRGHIVVDCSLLKRKQQSPSKSVGFVKTFNPTVVYSGDKVKETYRPFLLKGLISLSGHADEQKEIMMLRDTGSMQSFVVESKLQFSDETSCSSSVIVQGIEMGCVKVPLHNVHLQSDLCTGFVRVAVCTSLPVKGVDFILGNDLAGGKVMPLLEVLDKPEVCVTNEVGETYPHVFFPCLWVTRAQLRSLKEVELNDSFFPAVVNGEKELVFEVPKQKKMEQSQELLTDSDSLILKVSREKFISAQKEDETLTTAFNSVVSFDLTKSKQNAYFIDNGLLLRKWCALPKQDSDWDVSYQIVVPVSYRPHVLCLAHDHPLSGHLGVRKTYSRILKHFFWPGLKKDVVCYCRSCHTCQVAGKPNQIVPPVPLKPIPVLGDPFEHVQVDCVGPLPKTKSGNQFLLTVMCLSTRFPEAIPLRKITALSIVKALVKFFSTFGLPKIVQSDQGTNFMSNVFKQVMKTLAITHRTSSAYHPESQGALERFHQTLKSMLRKYCLETGNDWDEGIPLLMFAVRESVQESLGFSPAELVFGHQVRGPLKVLKEKILENDVSAKTNVLDYVTKFRERLNKVCSLAKESLANAQQGMKRNFDRKAVMRSFMPGDSVLVFLPVPGSSLSARFFGPYEVKEKISETNYVICTPDRKRKTRICHVNMLKFYHVRVSPETNVVKAVESSVISVAAVTEVTSVTDLNSEDDGVIFRNLPQATVRLTNSEILKDLSSYFKNLDEHQENDLIQLISEFKCLFKDVPTLTNVLHHDIDVKDARPIKQHAYRVNHVKRSVMRQEVDYLLENGLAKPSCSPWSSPCILVPKPDGSFRFCTDFRKVNAVTVPDSYPLPRMEDCVDNVGFAQFVSKLDMLKGYWQVPLTSKASEIAAFVTPDSFLQYTAMAFGLRNAPATFQRLVNVILADVPNCSAYLDDLVVYSKEWSEHIKSLRMVFERLAKALLTLNLAKCEFGQATVTYLGKEVGHGQVRPVEAKVRAVSDFPVPNTRRELRRFLGMVGYYRSFCRNFSSVVSPLTTLLSPSKSFMWNAECQYAFESVKALLCNSPVLQAPNYERSFQLEVDASNVGAGAVLLQEDEQGITHPVSYFSRKFNKNQLNYSTVEKETLALILALQHFEVYVGSSILPVVVYSDHSPLVFLSKMYNHNQRLTRWSLLLQSYNIEIRHKKGVDNVFAVIWDVLETLV</sequence>
<evidence type="ECO:0000256" key="8">
    <source>
        <dbReference type="ARBA" id="ARBA00022918"/>
    </source>
</evidence>
<dbReference type="InterPro" id="IPR036397">
    <property type="entry name" value="RNaseH_sf"/>
</dbReference>
<accession>A0A9J8CI94</accession>
<feature type="domain" description="Reverse transcriptase" evidence="10">
    <location>
        <begin position="1074"/>
        <end position="1251"/>
    </location>
</feature>
<dbReference type="CDD" id="cd09274">
    <property type="entry name" value="RNase_HI_RT_Ty3"/>
    <property type="match status" value="1"/>
</dbReference>
<dbReference type="Pfam" id="PF00078">
    <property type="entry name" value="RVT_1"/>
    <property type="match status" value="1"/>
</dbReference>
<dbReference type="Gene3D" id="3.10.20.370">
    <property type="match status" value="1"/>
</dbReference>
<name>A0A9J8CI94_CYPCA</name>
<keyword evidence="3" id="KW-0808">Transferase</keyword>
<keyword evidence="8" id="KW-0695">RNA-directed DNA polymerase</keyword>
<dbReference type="InterPro" id="IPR054465">
    <property type="entry name" value="Integrase_p58-like_C"/>
</dbReference>
<evidence type="ECO:0000256" key="9">
    <source>
        <dbReference type="ARBA" id="ARBA00039658"/>
    </source>
</evidence>
<dbReference type="InterPro" id="IPR050951">
    <property type="entry name" value="Retrovirus_Pol_polyprotein"/>
</dbReference>
<evidence type="ECO:0000256" key="6">
    <source>
        <dbReference type="ARBA" id="ARBA00022759"/>
    </source>
</evidence>
<dbReference type="OMA" id="TKFSGPY"/>
<dbReference type="EC" id="3.1.26.4" evidence="2"/>
<dbReference type="InterPro" id="IPR041588">
    <property type="entry name" value="Integrase_H2C2"/>
</dbReference>
<dbReference type="Pfam" id="PF22938">
    <property type="entry name" value="Integrase_p58_C"/>
    <property type="match status" value="1"/>
</dbReference>
<evidence type="ECO:0000313" key="13">
    <source>
        <dbReference type="Proteomes" id="UP001108240"/>
    </source>
</evidence>
<dbReference type="Gene3D" id="3.30.70.270">
    <property type="match status" value="2"/>
</dbReference>
<dbReference type="FunFam" id="3.10.20.370:FF:000001">
    <property type="entry name" value="Retrovirus-related Pol polyprotein from transposon 17.6-like protein"/>
    <property type="match status" value="1"/>
</dbReference>
<dbReference type="GO" id="GO:0003676">
    <property type="term" value="F:nucleic acid binding"/>
    <property type="evidence" value="ECO:0007669"/>
    <property type="project" value="InterPro"/>
</dbReference>
<dbReference type="CDD" id="cd01647">
    <property type="entry name" value="RT_LTR"/>
    <property type="match status" value="1"/>
</dbReference>
<dbReference type="FunFam" id="3.30.70.270:FF:000026">
    <property type="entry name" value="Transposon Ty3-G Gag-Pol polyprotein"/>
    <property type="match status" value="1"/>
</dbReference>
<reference evidence="12" key="1">
    <citation type="submission" date="2025-08" db="UniProtKB">
        <authorList>
            <consortium name="Ensembl"/>
        </authorList>
    </citation>
    <scope>IDENTIFICATION</scope>
</reference>
<dbReference type="InterPro" id="IPR038269">
    <property type="entry name" value="SCAN_sf"/>
</dbReference>
<dbReference type="Gene3D" id="1.10.4020.10">
    <property type="entry name" value="DNA breaking-rejoining enzymes"/>
    <property type="match status" value="1"/>
</dbReference>
<dbReference type="InterPro" id="IPR041373">
    <property type="entry name" value="RT_RNaseH"/>
</dbReference>
<dbReference type="Gene3D" id="3.10.10.10">
    <property type="entry name" value="HIV Type 1 Reverse Transcriptase, subunit A, domain 1"/>
    <property type="match status" value="1"/>
</dbReference>
<dbReference type="Pfam" id="PF17917">
    <property type="entry name" value="RT_RNaseH"/>
    <property type="match status" value="1"/>
</dbReference>
<dbReference type="Gene3D" id="1.10.340.70">
    <property type="match status" value="1"/>
</dbReference>
<dbReference type="InterPro" id="IPR001584">
    <property type="entry name" value="Integrase_cat-core"/>
</dbReference>
<organism evidence="12 13">
    <name type="scientific">Cyprinus carpio carpio</name>
    <dbReference type="NCBI Taxonomy" id="630221"/>
    <lineage>
        <taxon>Eukaryota</taxon>
        <taxon>Metazoa</taxon>
        <taxon>Chordata</taxon>
        <taxon>Craniata</taxon>
        <taxon>Vertebrata</taxon>
        <taxon>Euteleostomi</taxon>
        <taxon>Actinopterygii</taxon>
        <taxon>Neopterygii</taxon>
        <taxon>Teleostei</taxon>
        <taxon>Ostariophysi</taxon>
        <taxon>Cypriniformes</taxon>
        <taxon>Cyprinidae</taxon>
        <taxon>Cyprininae</taxon>
        <taxon>Cyprinus</taxon>
    </lineage>
</organism>
<dbReference type="GO" id="GO:0015074">
    <property type="term" value="P:DNA integration"/>
    <property type="evidence" value="ECO:0007669"/>
    <property type="project" value="InterPro"/>
</dbReference>
<keyword evidence="6" id="KW-0255">Endonuclease</keyword>
<dbReference type="InterPro" id="IPR043128">
    <property type="entry name" value="Rev_trsase/Diguanyl_cyclase"/>
</dbReference>
<comment type="similarity">
    <text evidence="1">Belongs to the beta type-B retroviral polymerase family. HERV class-II K(HML-2) pol subfamily.</text>
</comment>
<dbReference type="SUPFAM" id="SSF56672">
    <property type="entry name" value="DNA/RNA polymerases"/>
    <property type="match status" value="1"/>
</dbReference>
<keyword evidence="4" id="KW-0548">Nucleotidyltransferase</keyword>
<evidence type="ECO:0000259" key="10">
    <source>
        <dbReference type="PROSITE" id="PS50878"/>
    </source>
</evidence>
<proteinExistence type="inferred from homology"/>
<dbReference type="PROSITE" id="PS50878">
    <property type="entry name" value="RT_POL"/>
    <property type="match status" value="1"/>
</dbReference>
<dbReference type="PROSITE" id="PS50994">
    <property type="entry name" value="INTEGRASE"/>
    <property type="match status" value="1"/>
</dbReference>
<dbReference type="Pfam" id="PF02023">
    <property type="entry name" value="SCAN"/>
    <property type="match status" value="1"/>
</dbReference>
<dbReference type="Pfam" id="PF00665">
    <property type="entry name" value="rve"/>
    <property type="match status" value="1"/>
</dbReference>
<evidence type="ECO:0000313" key="12">
    <source>
        <dbReference type="Ensembl" id="ENSCCRP00000169722.1"/>
    </source>
</evidence>
<dbReference type="InterPro" id="IPR003309">
    <property type="entry name" value="SCAN_dom"/>
</dbReference>
<keyword evidence="5" id="KW-0540">Nuclease</keyword>
<evidence type="ECO:0000256" key="2">
    <source>
        <dbReference type="ARBA" id="ARBA00012180"/>
    </source>
</evidence>
<evidence type="ECO:0000256" key="5">
    <source>
        <dbReference type="ARBA" id="ARBA00022722"/>
    </source>
</evidence>
<keyword evidence="13" id="KW-1185">Reference proteome</keyword>
<keyword evidence="7" id="KW-0378">Hydrolase</keyword>
<dbReference type="InterPro" id="IPR043502">
    <property type="entry name" value="DNA/RNA_pol_sf"/>
</dbReference>
<dbReference type="Proteomes" id="UP001108240">
    <property type="component" value="Unplaced"/>
</dbReference>
<dbReference type="GeneTree" id="ENSGT01050000244855"/>
<evidence type="ECO:0000256" key="4">
    <source>
        <dbReference type="ARBA" id="ARBA00022695"/>
    </source>
</evidence>
<evidence type="ECO:0000256" key="7">
    <source>
        <dbReference type="ARBA" id="ARBA00022801"/>
    </source>
</evidence>
<dbReference type="SUPFAM" id="SSF53098">
    <property type="entry name" value="Ribonuclease H-like"/>
    <property type="match status" value="1"/>
</dbReference>
<dbReference type="PANTHER" id="PTHR37984:SF5">
    <property type="entry name" value="PROTEIN NYNRIN-LIKE"/>
    <property type="match status" value="1"/>
</dbReference>